<feature type="transmembrane region" description="Helical" evidence="12">
    <location>
        <begin position="12"/>
        <end position="33"/>
    </location>
</feature>
<dbReference type="GO" id="GO:0070069">
    <property type="term" value="C:cytochrome complex"/>
    <property type="evidence" value="ECO:0007669"/>
    <property type="project" value="UniProtKB-UniRule"/>
</dbReference>
<keyword evidence="10 12" id="KW-0408">Iron</keyword>
<keyword evidence="14" id="KW-1185">Reference proteome</keyword>
<feature type="transmembrane region" description="Helical" evidence="12">
    <location>
        <begin position="183"/>
        <end position="210"/>
    </location>
</feature>
<dbReference type="STRING" id="59561.AQZ59_01191"/>
<proteinExistence type="inferred from homology"/>
<dbReference type="GO" id="GO:0019646">
    <property type="term" value="P:aerobic electron transport chain"/>
    <property type="evidence" value="ECO:0007669"/>
    <property type="project" value="InterPro"/>
</dbReference>
<comment type="caution">
    <text evidence="13">The sequence shown here is derived from an EMBL/GenBank/DDBJ whole genome shotgun (WGS) entry which is preliminary data.</text>
</comment>
<accession>A0A0W1KJP2</accession>
<dbReference type="GO" id="GO:0009055">
    <property type="term" value="F:electron transfer activity"/>
    <property type="evidence" value="ECO:0007669"/>
    <property type="project" value="UniProtKB-UniRule"/>
</dbReference>
<reference evidence="13 14" key="1">
    <citation type="submission" date="2015-11" db="EMBL/GenBank/DDBJ databases">
        <title>Draft Genome Sequence of the Type Strain Trueperella bernardiae LCDC 89-0504T, Isolated from Blood Culture.</title>
        <authorList>
            <person name="Bernier A.-M."/>
            <person name="Bernard K."/>
        </authorList>
    </citation>
    <scope>NUCLEOTIDE SEQUENCE [LARGE SCALE GENOMIC DNA]</scope>
    <source>
        <strain evidence="13 14">LCDC 89-0504</strain>
    </source>
</reference>
<keyword evidence="5 12" id="KW-0349">Heme</keyword>
<keyword evidence="13" id="KW-0560">Oxidoreductase</keyword>
<dbReference type="Pfam" id="PF01654">
    <property type="entry name" value="Cyt_bd_oxida_I"/>
    <property type="match status" value="1"/>
</dbReference>
<dbReference type="EMBL" id="LNIZ01000005">
    <property type="protein sequence ID" value="KTF03863.1"/>
    <property type="molecule type" value="Genomic_DNA"/>
</dbReference>
<evidence type="ECO:0000256" key="6">
    <source>
        <dbReference type="ARBA" id="ARBA00022692"/>
    </source>
</evidence>
<evidence type="ECO:0000256" key="3">
    <source>
        <dbReference type="ARBA" id="ARBA00022448"/>
    </source>
</evidence>
<feature type="transmembrane region" description="Helical" evidence="12">
    <location>
        <begin position="384"/>
        <end position="404"/>
    </location>
</feature>
<keyword evidence="4 12" id="KW-1003">Cell membrane</keyword>
<evidence type="ECO:0000256" key="4">
    <source>
        <dbReference type="ARBA" id="ARBA00022475"/>
    </source>
</evidence>
<feature type="transmembrane region" description="Helical" evidence="12">
    <location>
        <begin position="91"/>
        <end position="115"/>
    </location>
</feature>
<evidence type="ECO:0000256" key="9">
    <source>
        <dbReference type="ARBA" id="ARBA00022989"/>
    </source>
</evidence>
<evidence type="ECO:0000256" key="12">
    <source>
        <dbReference type="PIRNR" id="PIRNR006446"/>
    </source>
</evidence>
<dbReference type="GO" id="GO:0005886">
    <property type="term" value="C:plasma membrane"/>
    <property type="evidence" value="ECO:0007669"/>
    <property type="project" value="UniProtKB-SubCell"/>
</dbReference>
<dbReference type="EC" id="1.10.3.10" evidence="13"/>
<organism evidence="13 14">
    <name type="scientific">Trueperella bernardiae</name>
    <dbReference type="NCBI Taxonomy" id="59561"/>
    <lineage>
        <taxon>Bacteria</taxon>
        <taxon>Bacillati</taxon>
        <taxon>Actinomycetota</taxon>
        <taxon>Actinomycetes</taxon>
        <taxon>Actinomycetales</taxon>
        <taxon>Actinomycetaceae</taxon>
        <taxon>Trueperella</taxon>
    </lineage>
</organism>
<feature type="transmembrane region" description="Helical" evidence="12">
    <location>
        <begin position="127"/>
        <end position="150"/>
    </location>
</feature>
<dbReference type="PIRSF" id="PIRSF006446">
    <property type="entry name" value="Cyt_quinol_oxidase_1"/>
    <property type="match status" value="1"/>
</dbReference>
<keyword evidence="6 12" id="KW-0812">Transmembrane</keyword>
<dbReference type="Proteomes" id="UP000054404">
    <property type="component" value="Unassembled WGS sequence"/>
</dbReference>
<protein>
    <submittedName>
        <fullName evidence="13">Cytochrome bd-II ubiquinol oxidase subunit 1</fullName>
        <ecNumber evidence="13">1.10.3.10</ecNumber>
    </submittedName>
</protein>
<dbReference type="GO" id="GO:0046872">
    <property type="term" value="F:metal ion binding"/>
    <property type="evidence" value="ECO:0007669"/>
    <property type="project" value="UniProtKB-UniRule"/>
</dbReference>
<evidence type="ECO:0000256" key="11">
    <source>
        <dbReference type="ARBA" id="ARBA00023136"/>
    </source>
</evidence>
<gene>
    <name evidence="13" type="primary">appC</name>
    <name evidence="13" type="ORF">AQZ59_01191</name>
</gene>
<keyword evidence="7 12" id="KW-0479">Metal-binding</keyword>
<evidence type="ECO:0000256" key="7">
    <source>
        <dbReference type="ARBA" id="ARBA00022723"/>
    </source>
</evidence>
<evidence type="ECO:0000256" key="5">
    <source>
        <dbReference type="ARBA" id="ARBA00022617"/>
    </source>
</evidence>
<dbReference type="OrthoDB" id="9807042at2"/>
<name>A0A0W1KJP2_9ACTO</name>
<dbReference type="PANTHER" id="PTHR30365">
    <property type="entry name" value="CYTOCHROME D UBIQUINOL OXIDASE"/>
    <property type="match status" value="1"/>
</dbReference>
<keyword evidence="3 12" id="KW-0813">Transport</keyword>
<feature type="transmembrane region" description="Helical" evidence="12">
    <location>
        <begin position="53"/>
        <end position="71"/>
    </location>
</feature>
<dbReference type="GO" id="GO:0020037">
    <property type="term" value="F:heme binding"/>
    <property type="evidence" value="ECO:0007669"/>
    <property type="project" value="TreeGrafter"/>
</dbReference>
<dbReference type="GO" id="GO:0016682">
    <property type="term" value="F:oxidoreductase activity, acting on diphenols and related substances as donors, oxygen as acceptor"/>
    <property type="evidence" value="ECO:0007669"/>
    <property type="project" value="TreeGrafter"/>
</dbReference>
<keyword evidence="9 12" id="KW-1133">Transmembrane helix</keyword>
<dbReference type="PANTHER" id="PTHR30365:SF15">
    <property type="entry name" value="CYTOCHROME BD UBIQUINOL OXIDASE SUBUNIT 1"/>
    <property type="match status" value="1"/>
</dbReference>
<dbReference type="AlphaFoldDB" id="A0A0W1KJP2"/>
<comment type="similarity">
    <text evidence="2 12">Belongs to the cytochrome ubiquinol oxidase subunit 1 family.</text>
</comment>
<feature type="transmembrane region" description="Helical" evidence="12">
    <location>
        <begin position="447"/>
        <end position="466"/>
    </location>
</feature>
<evidence type="ECO:0000313" key="14">
    <source>
        <dbReference type="Proteomes" id="UP000054404"/>
    </source>
</evidence>
<keyword evidence="11 12" id="KW-0472">Membrane</keyword>
<keyword evidence="8 12" id="KW-0249">Electron transport</keyword>
<evidence type="ECO:0000256" key="1">
    <source>
        <dbReference type="ARBA" id="ARBA00004651"/>
    </source>
</evidence>
<comment type="subcellular location">
    <subcellularLocation>
        <location evidence="1">Cell membrane</location>
        <topology evidence="1">Multi-pass membrane protein</topology>
    </subcellularLocation>
</comment>
<dbReference type="PATRIC" id="fig|59561.3.peg.1184"/>
<evidence type="ECO:0000256" key="8">
    <source>
        <dbReference type="ARBA" id="ARBA00022982"/>
    </source>
</evidence>
<evidence type="ECO:0000256" key="2">
    <source>
        <dbReference type="ARBA" id="ARBA00009819"/>
    </source>
</evidence>
<evidence type="ECO:0000313" key="13">
    <source>
        <dbReference type="EMBL" id="KTF03863.1"/>
    </source>
</evidence>
<dbReference type="InterPro" id="IPR002585">
    <property type="entry name" value="Cyt-d_ubiquinol_oxidase_su_1"/>
</dbReference>
<evidence type="ECO:0000256" key="10">
    <source>
        <dbReference type="ARBA" id="ARBA00023004"/>
    </source>
</evidence>
<dbReference type="RefSeq" id="WP_062613745.1">
    <property type="nucleotide sequence ID" value="NZ_CAUPHE010000023.1"/>
</dbReference>
<sequence>MDVLDLSRWQFAITTVYHFILVPLTIGLSPLVAIMQTRWLRSGDTKYLRMSEFFGKLLLINFALGVATGIVQEFQFGLTWSEYSRYVGDIFGAPLAFEALLAFFLESVFLGVWIFGRGRISPKAHTVAIWMVALGTNISAFFILAANSFMQNPTGAVFNPETGRAELDGMSGFLEVIFSPTTLYALLHTISASLMVAGAMISGVSIWWIVRALRTNNEVEAREFWKPAAQFGLKTLALAGILAIGSGHFMGQHIYEVQPTKMIAAMGIYETGEQHDLALAMLGTEANEDTIISLPILPGLESFMVTNHFSGPESTLIGTDEIQQTFTEAFGDIYGTDVNYIPNEFVSFYSFRAMMGLGFASFGLSLLGLFLLRKDKMITSPAIAKLFVWTIPLPYLASTFGWLLTEMGRQPWVVYPNFEREGNLAPSEMMHLLTQDGVSQNVLSGEVLASLIIFTLLYAVLGVVWYKLIVRYVREGINPADKLLLEQAHTTGVTEDTKLSFAY</sequence>
<feature type="transmembrane region" description="Helical" evidence="12">
    <location>
        <begin position="231"/>
        <end position="250"/>
    </location>
</feature>
<feature type="transmembrane region" description="Helical" evidence="12">
    <location>
        <begin position="349"/>
        <end position="372"/>
    </location>
</feature>